<reference evidence="2" key="1">
    <citation type="journal article" date="2019" name="Int. J. Syst. Evol. Microbiol.">
        <title>The Global Catalogue of Microorganisms (GCM) 10K type strain sequencing project: providing services to taxonomists for standard genome sequencing and annotation.</title>
        <authorList>
            <consortium name="The Broad Institute Genomics Platform"/>
            <consortium name="The Broad Institute Genome Sequencing Center for Infectious Disease"/>
            <person name="Wu L."/>
            <person name="Ma J."/>
        </authorList>
    </citation>
    <scope>NUCLEOTIDE SEQUENCE [LARGE SCALE GENOMIC DNA]</scope>
    <source>
        <strain evidence="2">ICMP 6774ER</strain>
    </source>
</reference>
<dbReference type="Proteomes" id="UP001597368">
    <property type="component" value="Unassembled WGS sequence"/>
</dbReference>
<sequence>MTAFDPDHLDRMVGESEQALRRLGEATTELPSITGSGQTPDGLVRATVTHAGRLLDLAMDPRAMRQDSGTLAESITRAVQAAQDDAARRCQELLTSLLGDATPAPFDLDAFRDRLDAARDAFAGSLAGHADDLNRFGRM</sequence>
<evidence type="ECO:0000313" key="2">
    <source>
        <dbReference type="Proteomes" id="UP001597368"/>
    </source>
</evidence>
<dbReference type="InterPro" id="IPR036894">
    <property type="entry name" value="YbaB-like_sf"/>
</dbReference>
<protein>
    <submittedName>
        <fullName evidence="1">YbaB/EbfC family nucleoid-associated protein</fullName>
    </submittedName>
</protein>
<dbReference type="InterPro" id="IPR004401">
    <property type="entry name" value="YbaB/EbfC"/>
</dbReference>
<dbReference type="Gene3D" id="3.30.1310.10">
    <property type="entry name" value="Nucleoid-associated protein YbaB-like domain"/>
    <property type="match status" value="1"/>
</dbReference>
<gene>
    <name evidence="1" type="ORF">ACFSKW_00155</name>
</gene>
<dbReference type="Pfam" id="PF02575">
    <property type="entry name" value="YbaB_DNA_bd"/>
    <property type="match status" value="1"/>
</dbReference>
<organism evidence="1 2">
    <name type="scientific">Nonomuraea mangrovi</name>
    <dbReference type="NCBI Taxonomy" id="2316207"/>
    <lineage>
        <taxon>Bacteria</taxon>
        <taxon>Bacillati</taxon>
        <taxon>Actinomycetota</taxon>
        <taxon>Actinomycetes</taxon>
        <taxon>Streptosporangiales</taxon>
        <taxon>Streptosporangiaceae</taxon>
        <taxon>Nonomuraea</taxon>
    </lineage>
</organism>
<proteinExistence type="predicted"/>
<keyword evidence="2" id="KW-1185">Reference proteome</keyword>
<comment type="caution">
    <text evidence="1">The sequence shown here is derived from an EMBL/GenBank/DDBJ whole genome shotgun (WGS) entry which is preliminary data.</text>
</comment>
<dbReference type="RefSeq" id="WP_379567763.1">
    <property type="nucleotide sequence ID" value="NZ_JBHUFV010000003.1"/>
</dbReference>
<name>A0ABW4SMY8_9ACTN</name>
<dbReference type="SUPFAM" id="SSF82607">
    <property type="entry name" value="YbaB-like"/>
    <property type="match status" value="1"/>
</dbReference>
<dbReference type="EMBL" id="JBHUFV010000003">
    <property type="protein sequence ID" value="MFD1929877.1"/>
    <property type="molecule type" value="Genomic_DNA"/>
</dbReference>
<evidence type="ECO:0000313" key="1">
    <source>
        <dbReference type="EMBL" id="MFD1929877.1"/>
    </source>
</evidence>
<accession>A0ABW4SMY8</accession>